<evidence type="ECO:0000313" key="2">
    <source>
        <dbReference type="EMBL" id="TDN45598.1"/>
    </source>
</evidence>
<reference evidence="2 3" key="1">
    <citation type="submission" date="2019-03" db="EMBL/GenBank/DDBJ databases">
        <title>Genomic analyses of the natural microbiome of Caenorhabditis elegans.</title>
        <authorList>
            <person name="Samuel B."/>
        </authorList>
    </citation>
    <scope>NUCLEOTIDE SEQUENCE [LARGE SCALE GENOMIC DNA]</scope>
    <source>
        <strain evidence="2 3">JUb65</strain>
    </source>
</reference>
<feature type="transmembrane region" description="Helical" evidence="1">
    <location>
        <begin position="12"/>
        <end position="32"/>
    </location>
</feature>
<organism evidence="2 3">
    <name type="scientific">Curtobacterium flaccumfaciens</name>
    <dbReference type="NCBI Taxonomy" id="2035"/>
    <lineage>
        <taxon>Bacteria</taxon>
        <taxon>Bacillati</taxon>
        <taxon>Actinomycetota</taxon>
        <taxon>Actinomycetes</taxon>
        <taxon>Micrococcales</taxon>
        <taxon>Microbacteriaceae</taxon>
        <taxon>Curtobacterium</taxon>
    </lineage>
</organism>
<evidence type="ECO:0000313" key="3">
    <source>
        <dbReference type="Proteomes" id="UP000295764"/>
    </source>
</evidence>
<proteinExistence type="predicted"/>
<feature type="transmembrane region" description="Helical" evidence="1">
    <location>
        <begin position="95"/>
        <end position="114"/>
    </location>
</feature>
<dbReference type="AlphaFoldDB" id="A0A4R6DN33"/>
<keyword evidence="1" id="KW-0472">Membrane</keyword>
<gene>
    <name evidence="2" type="ORF">EDF64_1026</name>
</gene>
<name>A0A4R6DN33_9MICO</name>
<sequence length="130" mass="13980">MTAATPTVRRPAAPILGRVAVWVVFAVLFAYMTVQSVGNLVTISGSVRDFNAFLDSTSGGDSLRTSTPWVWLVLDIAIAPVAFVVALWLTRRARLAVTVVVFLLAFAAAGALWLDLQLFVPSLLDFGRTS</sequence>
<keyword evidence="1" id="KW-0812">Transmembrane</keyword>
<dbReference type="Proteomes" id="UP000295764">
    <property type="component" value="Unassembled WGS sequence"/>
</dbReference>
<comment type="caution">
    <text evidence="2">The sequence shown here is derived from an EMBL/GenBank/DDBJ whole genome shotgun (WGS) entry which is preliminary data.</text>
</comment>
<protein>
    <submittedName>
        <fullName evidence="2">Uncharacterized protein</fullName>
    </submittedName>
</protein>
<evidence type="ECO:0000256" key="1">
    <source>
        <dbReference type="SAM" id="Phobius"/>
    </source>
</evidence>
<dbReference type="OrthoDB" id="5020528at2"/>
<dbReference type="EMBL" id="SNVW01000002">
    <property type="protein sequence ID" value="TDN45598.1"/>
    <property type="molecule type" value="Genomic_DNA"/>
</dbReference>
<accession>A0A4R6DN33</accession>
<feature type="transmembrane region" description="Helical" evidence="1">
    <location>
        <begin position="69"/>
        <end position="88"/>
    </location>
</feature>
<keyword evidence="1" id="KW-1133">Transmembrane helix</keyword>
<dbReference type="RefSeq" id="WP_133518588.1">
    <property type="nucleotide sequence ID" value="NZ_SNVW01000002.1"/>
</dbReference>